<feature type="transmembrane region" description="Helical" evidence="6">
    <location>
        <begin position="780"/>
        <end position="797"/>
    </location>
</feature>
<accession>A0A5N5DF05</accession>
<evidence type="ECO:0000313" key="11">
    <source>
        <dbReference type="Proteomes" id="UP000325902"/>
    </source>
</evidence>
<evidence type="ECO:0000256" key="2">
    <source>
        <dbReference type="ARBA" id="ARBA00022692"/>
    </source>
</evidence>
<evidence type="ECO:0000256" key="3">
    <source>
        <dbReference type="ARBA" id="ARBA00022989"/>
    </source>
</evidence>
<comment type="caution">
    <text evidence="10">The sequence shown here is derived from an EMBL/GenBank/DDBJ whole genome shotgun (WGS) entry which is preliminary data.</text>
</comment>
<dbReference type="PANTHER" id="PTHR37994:SF4">
    <property type="entry name" value="ER TRANSPORTER 6TM N-TERMINAL DOMAIN-CONTAINING PROTEIN-RELATED"/>
    <property type="match status" value="1"/>
</dbReference>
<feature type="domain" description="Putative ER transporter 6TM N-terminal" evidence="8">
    <location>
        <begin position="95"/>
        <end position="467"/>
    </location>
</feature>
<feature type="compositionally biased region" description="Acidic residues" evidence="5">
    <location>
        <begin position="1103"/>
        <end position="1114"/>
    </location>
</feature>
<keyword evidence="4 6" id="KW-0472">Membrane</keyword>
<evidence type="ECO:0000259" key="8">
    <source>
        <dbReference type="Pfam" id="PF10337"/>
    </source>
</evidence>
<evidence type="ECO:0000256" key="1">
    <source>
        <dbReference type="ARBA" id="ARBA00004141"/>
    </source>
</evidence>
<evidence type="ECO:0000313" key="10">
    <source>
        <dbReference type="EMBL" id="KAB2576389.1"/>
    </source>
</evidence>
<feature type="domain" description="Integral membrane bound transporter" evidence="9">
    <location>
        <begin position="692"/>
        <end position="840"/>
    </location>
</feature>
<feature type="compositionally biased region" description="Basic residues" evidence="5">
    <location>
        <begin position="465"/>
        <end position="474"/>
    </location>
</feature>
<evidence type="ECO:0000256" key="4">
    <source>
        <dbReference type="ARBA" id="ARBA00023136"/>
    </source>
</evidence>
<organism evidence="10 11">
    <name type="scientific">Lasiodiplodia theobromae</name>
    <dbReference type="NCBI Taxonomy" id="45133"/>
    <lineage>
        <taxon>Eukaryota</taxon>
        <taxon>Fungi</taxon>
        <taxon>Dikarya</taxon>
        <taxon>Ascomycota</taxon>
        <taxon>Pezizomycotina</taxon>
        <taxon>Dothideomycetes</taxon>
        <taxon>Dothideomycetes incertae sedis</taxon>
        <taxon>Botryosphaeriales</taxon>
        <taxon>Botryosphaeriaceae</taxon>
        <taxon>Lasiodiplodia</taxon>
    </lineage>
</organism>
<dbReference type="Pfam" id="PF13515">
    <property type="entry name" value="FUSC_2"/>
    <property type="match status" value="1"/>
</dbReference>
<feature type="transmembrane region" description="Helical" evidence="6">
    <location>
        <begin position="198"/>
        <end position="218"/>
    </location>
</feature>
<dbReference type="PANTHER" id="PTHR37994">
    <property type="entry name" value="ARAE_2_N DOMAIN-CONTAINING PROTEIN-RELATED"/>
    <property type="match status" value="1"/>
</dbReference>
<feature type="transmembrane region" description="Helical" evidence="6">
    <location>
        <begin position="680"/>
        <end position="697"/>
    </location>
</feature>
<dbReference type="Proteomes" id="UP000325902">
    <property type="component" value="Unassembled WGS sequence"/>
</dbReference>
<feature type="region of interest" description="Disordered" evidence="5">
    <location>
        <begin position="1094"/>
        <end position="1114"/>
    </location>
</feature>
<dbReference type="AlphaFoldDB" id="A0A5N5DF05"/>
<feature type="transmembrane region" description="Helical" evidence="6">
    <location>
        <begin position="230"/>
        <end position="247"/>
    </location>
</feature>
<dbReference type="InterPro" id="IPR018823">
    <property type="entry name" value="ArAE_2_N"/>
</dbReference>
<gene>
    <name evidence="10" type="ORF">DBV05_g4919</name>
</gene>
<dbReference type="InterPro" id="IPR018820">
    <property type="entry name" value="BRE4-related_DUF2421"/>
</dbReference>
<feature type="transmembrane region" description="Helical" evidence="6">
    <location>
        <begin position="155"/>
        <end position="178"/>
    </location>
</feature>
<name>A0A5N5DF05_9PEZI</name>
<sequence>MAAEEIEPVEAVEEAEEAEETDTRTVQSFASPNGFPHGPPSRQATYETIATVTLPPPTIQQTRTAGTVGSTIRKRNEEKGFAAKVKRTWAKYGPDLDVPTVLTMGKGALPPTIAISMYQATDVADHFTTLGYLMAIVSVLGFAILPRAKFMQTMLLNLVATCVATAMNLLMMYCAVKARQHTTTASTVTSATSAARSYTYNSSASAVSAIWLFFQVYFVNLMRARYAPTLQFPSIIYTIFVVVASIYSPQFNTMTQAISFAKRLLEVFLTGFALSTSVSLFILPLTSRKVVFKEMEGYIGALRGSLHAHSSYFQSLEIKDMFYRVSTGLSGDKQRQPEAQAVKKSVAAIQAMQGKLSVDLPFAKREIAWGHLGPDDLQEMARLLRAVMLPLSGLSSVVDIFERLSELNGWDEQAEESYEIGARDIERRKIVEDWNLVMRAVHEPFQSLIQAMDEGLEHVMLQLRMKKPPKKKKNGNSSSSENVDIEGKPDHSQPGEDGFAEFLENKTDQFYSCKQLALKEWCKRKGIDVPDDYFRRPSAYDVHDTRKDEGDDSYNRSQRSLYALLYIEYLLYSTSRAVLEFVHFADERRKNGKMDRKHLIMPGYKRWKKWILNCLKERNDENNADNGMGDLNGGTIEVNMGEAYRRKKDPEHLPPENFVERMGDRVRRIPAFLRSQESTFGFRVACATMSIAIVNFLHNTQVFFIRQRLLWAMIMVAISMVPTAGQSIFSFVLRIIGTVAAMVASFIVWYIVDEHIPGIIVFYWLFASCGFYIVLKKPRFVIVGMISIVTLTMIIGYELGAKKIGPAAASSNGQPYYEIYKLGPYRLATVAGGLFVAFIWTFFPYPISEHSELRSKMGASLYLLANYYSIVHETFRTRIRGAEGDPRVKTSAGRRMTKARLKVFQKQIMLTTNLRAMADFQKWEVPIGGKFPREKYETILTCIENTTRYMALVAFASQTFANPEDASQTVWNNDFRRLISSVNLTSHEITSLLTLLSAAVTNGSPLPPYMHAPAPYRLSRRLEELDQDILSLRHVAEPGYAAFAVIQIATRCIIKDLEKLLKTVKELVGELDFSFHAVSTAECSRANSVYPLSRRTTRTGADTGDDDEESDKED</sequence>
<feature type="domain" description="DUF2421" evidence="7">
    <location>
        <begin position="844"/>
        <end position="1070"/>
    </location>
</feature>
<feature type="transmembrane region" description="Helical" evidence="6">
    <location>
        <begin position="758"/>
        <end position="775"/>
    </location>
</feature>
<feature type="transmembrane region" description="Helical" evidence="6">
    <location>
        <begin position="130"/>
        <end position="148"/>
    </location>
</feature>
<dbReference type="InterPro" id="IPR049453">
    <property type="entry name" value="Memb_transporter_dom"/>
</dbReference>
<evidence type="ECO:0000259" key="9">
    <source>
        <dbReference type="Pfam" id="PF13515"/>
    </source>
</evidence>
<dbReference type="OrthoDB" id="2274698at2759"/>
<feature type="compositionally biased region" description="Acidic residues" evidence="5">
    <location>
        <begin position="1"/>
        <end position="20"/>
    </location>
</feature>
<keyword evidence="11" id="KW-1185">Reference proteome</keyword>
<feature type="transmembrane region" description="Helical" evidence="6">
    <location>
        <begin position="825"/>
        <end position="847"/>
    </location>
</feature>
<keyword evidence="2 6" id="KW-0812">Transmembrane</keyword>
<evidence type="ECO:0000259" key="7">
    <source>
        <dbReference type="Pfam" id="PF10334"/>
    </source>
</evidence>
<evidence type="ECO:0000256" key="5">
    <source>
        <dbReference type="SAM" id="MobiDB-lite"/>
    </source>
</evidence>
<feature type="transmembrane region" description="Helical" evidence="6">
    <location>
        <begin position="709"/>
        <end position="725"/>
    </location>
</feature>
<feature type="compositionally biased region" description="Basic and acidic residues" evidence="5">
    <location>
        <begin position="485"/>
        <end position="494"/>
    </location>
</feature>
<feature type="region of interest" description="Disordered" evidence="5">
    <location>
        <begin position="1"/>
        <end position="41"/>
    </location>
</feature>
<evidence type="ECO:0008006" key="12">
    <source>
        <dbReference type="Google" id="ProtNLM"/>
    </source>
</evidence>
<feature type="transmembrane region" description="Helical" evidence="6">
    <location>
        <begin position="732"/>
        <end position="752"/>
    </location>
</feature>
<feature type="transmembrane region" description="Helical" evidence="6">
    <location>
        <begin position="267"/>
        <end position="285"/>
    </location>
</feature>
<protein>
    <recommendedName>
        <fullName evidence="12">ER transporter 6TM N-terminal domain-containing protein</fullName>
    </recommendedName>
</protein>
<evidence type="ECO:0000256" key="6">
    <source>
        <dbReference type="SAM" id="Phobius"/>
    </source>
</evidence>
<dbReference type="GO" id="GO:0016020">
    <property type="term" value="C:membrane"/>
    <property type="evidence" value="ECO:0007669"/>
    <property type="project" value="UniProtKB-SubCell"/>
</dbReference>
<dbReference type="EMBL" id="VCHE01000024">
    <property type="protein sequence ID" value="KAB2576389.1"/>
    <property type="molecule type" value="Genomic_DNA"/>
</dbReference>
<comment type="subcellular location">
    <subcellularLocation>
        <location evidence="1">Membrane</location>
        <topology evidence="1">Multi-pass membrane protein</topology>
    </subcellularLocation>
</comment>
<proteinExistence type="predicted"/>
<keyword evidence="3 6" id="KW-1133">Transmembrane helix</keyword>
<reference evidence="10 11" key="1">
    <citation type="journal article" date="2019" name="Sci. Rep.">
        <title>A multi-omics analysis of the grapevine pathogen Lasiodiplodia theobromae reveals that temperature affects the expression of virulence- and pathogenicity-related genes.</title>
        <authorList>
            <person name="Felix C."/>
            <person name="Meneses R."/>
            <person name="Goncalves M.F.M."/>
            <person name="Tilleman L."/>
            <person name="Duarte A.S."/>
            <person name="Jorrin-Novo J.V."/>
            <person name="Van de Peer Y."/>
            <person name="Deforce D."/>
            <person name="Van Nieuwerburgh F."/>
            <person name="Esteves A.C."/>
            <person name="Alves A."/>
        </authorList>
    </citation>
    <scope>NUCLEOTIDE SEQUENCE [LARGE SCALE GENOMIC DNA]</scope>
    <source>
        <strain evidence="10 11">LA-SOL3</strain>
    </source>
</reference>
<dbReference type="Pfam" id="PF10334">
    <property type="entry name" value="BRE4"/>
    <property type="match status" value="1"/>
</dbReference>
<dbReference type="Pfam" id="PF10337">
    <property type="entry name" value="ArAE_2_N"/>
    <property type="match status" value="1"/>
</dbReference>
<feature type="region of interest" description="Disordered" evidence="5">
    <location>
        <begin position="465"/>
        <end position="498"/>
    </location>
</feature>